<dbReference type="EMBL" id="SHKV01000001">
    <property type="protein sequence ID" value="RZU30656.1"/>
    <property type="molecule type" value="Genomic_DNA"/>
</dbReference>
<proteinExistence type="predicted"/>
<dbReference type="Proteomes" id="UP000292507">
    <property type="component" value="Unassembled WGS sequence"/>
</dbReference>
<protein>
    <submittedName>
        <fullName evidence="1">Heme oxygenase</fullName>
    </submittedName>
</protein>
<dbReference type="SUPFAM" id="SSF48613">
    <property type="entry name" value="Heme oxygenase-like"/>
    <property type="match status" value="1"/>
</dbReference>
<keyword evidence="2" id="KW-1185">Reference proteome</keyword>
<accession>A0A4V2G1U8</accession>
<dbReference type="Gene3D" id="1.20.910.10">
    <property type="entry name" value="Heme oxygenase-like"/>
    <property type="match status" value="1"/>
</dbReference>
<dbReference type="InterPro" id="IPR016084">
    <property type="entry name" value="Haem_Oase-like_multi-hlx"/>
</dbReference>
<evidence type="ECO:0000313" key="1">
    <source>
        <dbReference type="EMBL" id="RZU30656.1"/>
    </source>
</evidence>
<dbReference type="CDD" id="cd19166">
    <property type="entry name" value="HemeO-bac"/>
    <property type="match status" value="1"/>
</dbReference>
<name>A0A4V2G1U8_9ACTN</name>
<evidence type="ECO:0000313" key="2">
    <source>
        <dbReference type="Proteomes" id="UP000292507"/>
    </source>
</evidence>
<sequence length="193" mass="20746">MRLLRTGTATEHRTVEDTLDLLDPRLDQERLAHVLGLMHGFWISAEQGLDEWATRLPADAEAIDWAGRRRSGLFAGDLAALGAAAPDGTPRLPPVPGTDEALGRLYVLEGSTLGGAFIDRHLAGLPGLAGVRIRAFSPYGTETGSMWAAFRRATRGHVAAGGDVDRILASARDTFRALAEWCRPAARSREVPA</sequence>
<comment type="caution">
    <text evidence="1">The sequence shown here is derived from an EMBL/GenBank/DDBJ whole genome shotgun (WGS) entry which is preliminary data.</text>
</comment>
<gene>
    <name evidence="1" type="ORF">BKA19_0278</name>
</gene>
<organism evidence="1 2">
    <name type="scientific">Blastococcus saxobsidens</name>
    <dbReference type="NCBI Taxonomy" id="138336"/>
    <lineage>
        <taxon>Bacteria</taxon>
        <taxon>Bacillati</taxon>
        <taxon>Actinomycetota</taxon>
        <taxon>Actinomycetes</taxon>
        <taxon>Geodermatophilales</taxon>
        <taxon>Geodermatophilaceae</taxon>
        <taxon>Blastococcus</taxon>
    </lineage>
</organism>
<dbReference type="AlphaFoldDB" id="A0A4V2G1U8"/>
<reference evidence="1 2" key="1">
    <citation type="submission" date="2019-02" db="EMBL/GenBank/DDBJ databases">
        <title>Sequencing the genomes of 1000 actinobacteria strains.</title>
        <authorList>
            <person name="Klenk H.-P."/>
        </authorList>
    </citation>
    <scope>NUCLEOTIDE SEQUENCE [LARGE SCALE GENOMIC DNA]</scope>
    <source>
        <strain evidence="1 2">DSM 44509</strain>
    </source>
</reference>